<evidence type="ECO:0000313" key="1">
    <source>
        <dbReference type="EMBL" id="GMN45097.1"/>
    </source>
</evidence>
<dbReference type="AlphaFoldDB" id="A0AA88A5S7"/>
<evidence type="ECO:0000313" key="2">
    <source>
        <dbReference type="Proteomes" id="UP001187192"/>
    </source>
</evidence>
<dbReference type="Proteomes" id="UP001187192">
    <property type="component" value="Unassembled WGS sequence"/>
</dbReference>
<comment type="caution">
    <text evidence="1">The sequence shown here is derived from an EMBL/GenBank/DDBJ whole genome shotgun (WGS) entry which is preliminary data.</text>
</comment>
<proteinExistence type="predicted"/>
<dbReference type="EMBL" id="BTGU01000019">
    <property type="protein sequence ID" value="GMN45097.1"/>
    <property type="molecule type" value="Genomic_DNA"/>
</dbReference>
<gene>
    <name evidence="1" type="ORF">TIFTF001_014295</name>
</gene>
<accession>A0AA88A5S7</accession>
<protein>
    <submittedName>
        <fullName evidence="1">Uncharacterized protein</fullName>
    </submittedName>
</protein>
<sequence>MGSKHGAELRFRKPLWKPSTSTTVFEDRCGSSRASTTFLQDRRGSAVLPRRSSKTVVKARGFHNGFHLTVVESQIPRTFFINRRQKFVIYFPFTDCCP</sequence>
<organism evidence="1 2">
    <name type="scientific">Ficus carica</name>
    <name type="common">Common fig</name>
    <dbReference type="NCBI Taxonomy" id="3494"/>
    <lineage>
        <taxon>Eukaryota</taxon>
        <taxon>Viridiplantae</taxon>
        <taxon>Streptophyta</taxon>
        <taxon>Embryophyta</taxon>
        <taxon>Tracheophyta</taxon>
        <taxon>Spermatophyta</taxon>
        <taxon>Magnoliopsida</taxon>
        <taxon>eudicotyledons</taxon>
        <taxon>Gunneridae</taxon>
        <taxon>Pentapetalae</taxon>
        <taxon>rosids</taxon>
        <taxon>fabids</taxon>
        <taxon>Rosales</taxon>
        <taxon>Moraceae</taxon>
        <taxon>Ficeae</taxon>
        <taxon>Ficus</taxon>
    </lineage>
</organism>
<name>A0AA88A5S7_FICCA</name>
<reference evidence="1" key="1">
    <citation type="submission" date="2023-07" db="EMBL/GenBank/DDBJ databases">
        <title>draft genome sequence of fig (Ficus carica).</title>
        <authorList>
            <person name="Takahashi T."/>
            <person name="Nishimura K."/>
        </authorList>
    </citation>
    <scope>NUCLEOTIDE SEQUENCE</scope>
</reference>
<keyword evidence="2" id="KW-1185">Reference proteome</keyword>